<dbReference type="Proteomes" id="UP001165962">
    <property type="component" value="Unassembled WGS sequence"/>
</dbReference>
<protein>
    <submittedName>
        <fullName evidence="1">Phosphate starvation-inducible protein PhoH</fullName>
    </submittedName>
</protein>
<dbReference type="EMBL" id="JAAOIW010000008">
    <property type="protein sequence ID" value="NHN32534.1"/>
    <property type="molecule type" value="Genomic_DNA"/>
</dbReference>
<proteinExistence type="predicted"/>
<sequence length="211" mass="23993">MSNKDFLMLHSDSSFAQDHIRNLQFKEDYTFLDAYDLPSYDSSEHICMVVNGLTDQEFLYREKEIIRQFLDQGKVLLFSGHLFREWLPGAKAFIPKSIHSHKDYVVSIAQPHPIFEGVLTEDMTFRKGVSGFFARGHHPLPSGAEGLLSLPGGELITYIDRQSTRGTIIVHSGNDLLAYNDLSTTTSRIGAQLIDWIREEHSRIVERGVHS</sequence>
<accession>A0ABX0J836</accession>
<evidence type="ECO:0000313" key="2">
    <source>
        <dbReference type="Proteomes" id="UP001165962"/>
    </source>
</evidence>
<comment type="caution">
    <text evidence="1">The sequence shown here is derived from an EMBL/GenBank/DDBJ whole genome shotgun (WGS) entry which is preliminary data.</text>
</comment>
<organism evidence="1 2">
    <name type="scientific">Paenibacillus agricola</name>
    <dbReference type="NCBI Taxonomy" id="2716264"/>
    <lineage>
        <taxon>Bacteria</taxon>
        <taxon>Bacillati</taxon>
        <taxon>Bacillota</taxon>
        <taxon>Bacilli</taxon>
        <taxon>Bacillales</taxon>
        <taxon>Paenibacillaceae</taxon>
        <taxon>Paenibacillus</taxon>
    </lineage>
</organism>
<name>A0ABX0J836_9BACL</name>
<evidence type="ECO:0000313" key="1">
    <source>
        <dbReference type="EMBL" id="NHN32534.1"/>
    </source>
</evidence>
<gene>
    <name evidence="1" type="ORF">G9U52_22075</name>
</gene>
<keyword evidence="2" id="KW-1185">Reference proteome</keyword>
<dbReference type="RefSeq" id="WP_166152814.1">
    <property type="nucleotide sequence ID" value="NZ_JAAOIW010000008.1"/>
</dbReference>
<reference evidence="1" key="1">
    <citation type="submission" date="2020-03" db="EMBL/GenBank/DDBJ databases">
        <title>Draft sequencing of Paenibacilllus sp. S3N08.</title>
        <authorList>
            <person name="Kim D.-U."/>
        </authorList>
    </citation>
    <scope>NUCLEOTIDE SEQUENCE</scope>
    <source>
        <strain evidence="1">S3N08</strain>
    </source>
</reference>